<feature type="region of interest" description="Disordered" evidence="1">
    <location>
        <begin position="1"/>
        <end position="46"/>
    </location>
</feature>
<evidence type="ECO:0000313" key="2">
    <source>
        <dbReference type="EMBL" id="PIK46944.1"/>
    </source>
</evidence>
<keyword evidence="3" id="KW-1185">Reference proteome</keyword>
<accession>A0A2G8KG12</accession>
<evidence type="ECO:0000256" key="1">
    <source>
        <dbReference type="SAM" id="MobiDB-lite"/>
    </source>
</evidence>
<comment type="caution">
    <text evidence="2">The sequence shown here is derived from an EMBL/GenBank/DDBJ whole genome shotgun (WGS) entry which is preliminary data.</text>
</comment>
<organism evidence="2 3">
    <name type="scientific">Stichopus japonicus</name>
    <name type="common">Sea cucumber</name>
    <dbReference type="NCBI Taxonomy" id="307972"/>
    <lineage>
        <taxon>Eukaryota</taxon>
        <taxon>Metazoa</taxon>
        <taxon>Echinodermata</taxon>
        <taxon>Eleutherozoa</taxon>
        <taxon>Echinozoa</taxon>
        <taxon>Holothuroidea</taxon>
        <taxon>Aspidochirotacea</taxon>
        <taxon>Aspidochirotida</taxon>
        <taxon>Stichopodidae</taxon>
        <taxon>Apostichopus</taxon>
    </lineage>
</organism>
<evidence type="ECO:0000313" key="3">
    <source>
        <dbReference type="Proteomes" id="UP000230750"/>
    </source>
</evidence>
<dbReference type="AlphaFoldDB" id="A0A2G8KG12"/>
<dbReference type="EMBL" id="MRZV01000611">
    <property type="protein sequence ID" value="PIK46944.1"/>
    <property type="molecule type" value="Genomic_DNA"/>
</dbReference>
<reference evidence="2 3" key="1">
    <citation type="journal article" date="2017" name="PLoS Biol.">
        <title>The sea cucumber genome provides insights into morphological evolution and visceral regeneration.</title>
        <authorList>
            <person name="Zhang X."/>
            <person name="Sun L."/>
            <person name="Yuan J."/>
            <person name="Sun Y."/>
            <person name="Gao Y."/>
            <person name="Zhang L."/>
            <person name="Li S."/>
            <person name="Dai H."/>
            <person name="Hamel J.F."/>
            <person name="Liu C."/>
            <person name="Yu Y."/>
            <person name="Liu S."/>
            <person name="Lin W."/>
            <person name="Guo K."/>
            <person name="Jin S."/>
            <person name="Xu P."/>
            <person name="Storey K.B."/>
            <person name="Huan P."/>
            <person name="Zhang T."/>
            <person name="Zhou Y."/>
            <person name="Zhang J."/>
            <person name="Lin C."/>
            <person name="Li X."/>
            <person name="Xing L."/>
            <person name="Huo D."/>
            <person name="Sun M."/>
            <person name="Wang L."/>
            <person name="Mercier A."/>
            <person name="Li F."/>
            <person name="Yang H."/>
            <person name="Xiang J."/>
        </authorList>
    </citation>
    <scope>NUCLEOTIDE SEQUENCE [LARGE SCALE GENOMIC DNA]</scope>
    <source>
        <strain evidence="2">Shaxun</strain>
        <tissue evidence="2">Muscle</tissue>
    </source>
</reference>
<sequence>MPLPKDPLERNIVTTSIVSEPPRYGATPRQPMTSPVDQEEDGNPLRESRWRIPLSSFEGYVASMQQSQSGFAEQLTGRSLRDGQGACTRVGESSRKF</sequence>
<gene>
    <name evidence="2" type="ORF">BSL78_16204</name>
</gene>
<name>A0A2G8KG12_STIJA</name>
<proteinExistence type="predicted"/>
<protein>
    <submittedName>
        <fullName evidence="2">Uncharacterized protein</fullName>
    </submittedName>
</protein>
<dbReference type="Proteomes" id="UP000230750">
    <property type="component" value="Unassembled WGS sequence"/>
</dbReference>